<dbReference type="InterPro" id="IPR050721">
    <property type="entry name" value="Trk_Ktr_HKT_K-transport"/>
</dbReference>
<dbReference type="InterPro" id="IPR036721">
    <property type="entry name" value="RCK_C_sf"/>
</dbReference>
<accession>V4TI61</accession>
<dbReference type="eggNOG" id="COG0569">
    <property type="taxonomic scope" value="Bacteria"/>
</dbReference>
<dbReference type="RefSeq" id="WP_023431668.1">
    <property type="nucleotide sequence ID" value="NZ_AWXZ01000018.1"/>
</dbReference>
<evidence type="ECO:0000313" key="3">
    <source>
        <dbReference type="Proteomes" id="UP000017819"/>
    </source>
</evidence>
<dbReference type="GO" id="GO:0006813">
    <property type="term" value="P:potassium ion transport"/>
    <property type="evidence" value="ECO:0007669"/>
    <property type="project" value="InterPro"/>
</dbReference>
<dbReference type="Gene3D" id="3.30.70.1450">
    <property type="entry name" value="Regulator of K+ conductance, C-terminal domain"/>
    <property type="match status" value="1"/>
</dbReference>
<dbReference type="STRING" id="631454.N177_1526"/>
<dbReference type="InterPro" id="IPR036291">
    <property type="entry name" value="NAD(P)-bd_dom_sf"/>
</dbReference>
<dbReference type="EMBL" id="AWXZ01000018">
    <property type="protein sequence ID" value="ESR25693.1"/>
    <property type="molecule type" value="Genomic_DNA"/>
</dbReference>
<sequence length="224" mass="24366">MSRKKRAFAVIGLGTFGRQVATQLADLGNEVLGIDIDERKVNPIADRLDQAVIADARDEQALKEAGLGDCDVALVAIGEDLEANILCTMTAQILGVPEVWVKAMNKMHHRILHRIGATRVIHPESEIGTHVAHMLHTPYMVDYVSLGNRSLVAIVSVPEALQGQGVTDLDLEGYDIRCLGMVRGSDFVPCNGEADLAFRPGDRMLLLGRRDGLQRFATDLMDAG</sequence>
<dbReference type="SUPFAM" id="SSF51735">
    <property type="entry name" value="NAD(P)-binding Rossmann-fold domains"/>
    <property type="match status" value="1"/>
</dbReference>
<evidence type="ECO:0000313" key="2">
    <source>
        <dbReference type="EMBL" id="ESR25693.1"/>
    </source>
</evidence>
<organism evidence="2 3">
    <name type="scientific">Lutibaculum baratangense AMV1</name>
    <dbReference type="NCBI Taxonomy" id="631454"/>
    <lineage>
        <taxon>Bacteria</taxon>
        <taxon>Pseudomonadati</taxon>
        <taxon>Pseudomonadota</taxon>
        <taxon>Alphaproteobacteria</taxon>
        <taxon>Hyphomicrobiales</taxon>
        <taxon>Tepidamorphaceae</taxon>
        <taxon>Lutibaculum</taxon>
    </lineage>
</organism>
<gene>
    <name evidence="2" type="ORF">N177_1526</name>
</gene>
<dbReference type="SUPFAM" id="SSF116726">
    <property type="entry name" value="TrkA C-terminal domain-like"/>
    <property type="match status" value="1"/>
</dbReference>
<name>V4TI61_9HYPH</name>
<reference evidence="2 3" key="1">
    <citation type="journal article" date="2014" name="Genome Announc.">
        <title>Draft Genome Sequence of Lutibaculum baratangense Strain AMV1T, Isolated from a Mud Volcano in Andamans, India.</title>
        <authorList>
            <person name="Singh A."/>
            <person name="Sreenivas A."/>
            <person name="Sathyanarayana Reddy G."/>
            <person name="Pinnaka A.K."/>
            <person name="Shivaji S."/>
        </authorList>
    </citation>
    <scope>NUCLEOTIDE SEQUENCE [LARGE SCALE GENOMIC DNA]</scope>
    <source>
        <strain evidence="2 3">AMV1</strain>
    </source>
</reference>
<keyword evidence="3" id="KW-1185">Reference proteome</keyword>
<dbReference type="PANTHER" id="PTHR43833:SF7">
    <property type="entry name" value="KTR SYSTEM POTASSIUM UPTAKE PROTEIN C"/>
    <property type="match status" value="1"/>
</dbReference>
<protein>
    <submittedName>
        <fullName evidence="2">TrkA</fullName>
    </submittedName>
</protein>
<dbReference type="Proteomes" id="UP000017819">
    <property type="component" value="Unassembled WGS sequence"/>
</dbReference>
<evidence type="ECO:0000259" key="1">
    <source>
        <dbReference type="PROSITE" id="PS51201"/>
    </source>
</evidence>
<dbReference type="Pfam" id="PF02254">
    <property type="entry name" value="TrkA_N"/>
    <property type="match status" value="1"/>
</dbReference>
<dbReference type="PROSITE" id="PS51201">
    <property type="entry name" value="RCK_N"/>
    <property type="match status" value="1"/>
</dbReference>
<feature type="domain" description="RCK N-terminal" evidence="1">
    <location>
        <begin position="5"/>
        <end position="122"/>
    </location>
</feature>
<dbReference type="OrthoDB" id="9781411at2"/>
<proteinExistence type="predicted"/>
<dbReference type="PATRIC" id="fig|631454.5.peg.1508"/>
<dbReference type="Gene3D" id="3.40.50.720">
    <property type="entry name" value="NAD(P)-binding Rossmann-like Domain"/>
    <property type="match status" value="1"/>
</dbReference>
<comment type="caution">
    <text evidence="2">The sequence shown here is derived from an EMBL/GenBank/DDBJ whole genome shotgun (WGS) entry which is preliminary data.</text>
</comment>
<dbReference type="AlphaFoldDB" id="V4TI61"/>
<dbReference type="InterPro" id="IPR003148">
    <property type="entry name" value="RCK_N"/>
</dbReference>
<dbReference type="PANTHER" id="PTHR43833">
    <property type="entry name" value="POTASSIUM CHANNEL PROTEIN 2-RELATED-RELATED"/>
    <property type="match status" value="1"/>
</dbReference>